<comment type="subcellular location">
    <subcellularLocation>
        <location evidence="1">Cytoplasm</location>
    </subcellularLocation>
</comment>
<dbReference type="SUPFAM" id="SSF52058">
    <property type="entry name" value="L domain-like"/>
    <property type="match status" value="1"/>
</dbReference>
<dbReference type="InterPro" id="IPR050333">
    <property type="entry name" value="SLRP"/>
</dbReference>
<dbReference type="Pfam" id="PF01302">
    <property type="entry name" value="CAP_GLY"/>
    <property type="match status" value="1"/>
</dbReference>
<sequence>MAPDSPLLGTRLKYSDSIGTIRYAGPVDGAQGTWLGVEWDEPNRGKHDGVKDGKRYFTCLAPNGGSFIRPTAAITYGLSFLTALTSKYIEVPFGDNSSEKVILGSSGGAIEVQAVGLNKIRNKLARIERLREVSLDDENVSRADPPGEIHKTCPGIRGLDLSKNLIPSWDIVADIAIEMPNLRRLRLNQNRMRPPQFLRHDSAAFHRLEELQLSATLTTWNEFQILLHYMPALTTVELGYNRLQTLRPDSETPSNYGAPALQEVNLDGNELDSFLDINKAMNNLPGELTGCIYSLQRLILTSNQFSHIHPHAPDARDASTGPSGHASPSPLRGLKHLALAFNRLASWRNIDTLQGWCPELESLTLAGNPLIDVSRLLPGALRMMVNPTTVLQISSRERTDSELLYLSHIAKQPFPSDDERRAEHPQWDVLSANLVLTCSPSLLPPNKSHISAPAPAPPRLPAIAVHYGSTVPPATLAAPELAAFLGQCKSTATLRVLSTMSIRTLRLKLIKTLKIPKPQHVAVRLWMILPSGHLVELTEEFFGRDLAYWGIDADTQFVV</sequence>
<evidence type="ECO:0000256" key="4">
    <source>
        <dbReference type="ARBA" id="ARBA00022614"/>
    </source>
</evidence>
<dbReference type="FunFam" id="2.30.30.190:FF:000016">
    <property type="entry name" value="Tubulin-folding cofactor E"/>
    <property type="match status" value="1"/>
</dbReference>
<dbReference type="PROSITE" id="PS50245">
    <property type="entry name" value="CAP_GLY_2"/>
    <property type="match status" value="1"/>
</dbReference>
<evidence type="ECO:0000313" key="10">
    <source>
        <dbReference type="EMBL" id="VWO94838.1"/>
    </source>
</evidence>
<dbReference type="GO" id="GO:0005737">
    <property type="term" value="C:cytoplasm"/>
    <property type="evidence" value="ECO:0007669"/>
    <property type="project" value="UniProtKB-SubCell"/>
</dbReference>
<keyword evidence="5" id="KW-0677">Repeat</keyword>
<reference evidence="10" key="1">
    <citation type="submission" date="2019-10" db="EMBL/GenBank/DDBJ databases">
        <authorList>
            <person name="Nor Muhammad N."/>
        </authorList>
    </citation>
    <scope>NUCLEOTIDE SEQUENCE</scope>
</reference>
<protein>
    <submittedName>
        <fullName evidence="10">Adenylate cyclase</fullName>
    </submittedName>
</protein>
<keyword evidence="4" id="KW-0433">Leucine-rich repeat</keyword>
<accession>A0A5K1JUZ8</accession>
<comment type="subunit">
    <text evidence="7">Supercomplex made of cofactors A to E. Cofactors A and D function by capturing and stabilizing tubulin in a quasi-native conformation. Cofactor E binds to the cofactor D-tubulin complex; interaction with cofactor C then causes the release of tubulin polypeptides that are committed to the native state.</text>
</comment>
<dbReference type="SUPFAM" id="SSF74924">
    <property type="entry name" value="Cap-Gly domain"/>
    <property type="match status" value="1"/>
</dbReference>
<dbReference type="SMART" id="SM00369">
    <property type="entry name" value="LRR_TYP"/>
    <property type="match status" value="4"/>
</dbReference>
<dbReference type="PANTHER" id="PTHR45712:SF22">
    <property type="entry name" value="INSULIN-LIKE GROWTH FACTOR-BINDING PROTEIN COMPLEX ACID LABILE SUBUNIT"/>
    <property type="match status" value="1"/>
</dbReference>
<keyword evidence="6" id="KW-0143">Chaperone</keyword>
<evidence type="ECO:0000256" key="7">
    <source>
        <dbReference type="ARBA" id="ARBA00026055"/>
    </source>
</evidence>
<gene>
    <name evidence="10" type="primary">E9F4P0</name>
</gene>
<evidence type="ECO:0000256" key="1">
    <source>
        <dbReference type="ARBA" id="ARBA00004496"/>
    </source>
</evidence>
<dbReference type="Gene3D" id="3.80.10.10">
    <property type="entry name" value="Ribonuclease Inhibitor"/>
    <property type="match status" value="2"/>
</dbReference>
<dbReference type="Gene3D" id="2.30.30.190">
    <property type="entry name" value="CAP Gly-rich-like domain"/>
    <property type="match status" value="1"/>
</dbReference>
<proteinExistence type="inferred from homology"/>
<dbReference type="InterPro" id="IPR036859">
    <property type="entry name" value="CAP-Gly_dom_sf"/>
</dbReference>
<comment type="similarity">
    <text evidence="2">Belongs to the TBCE family.</text>
</comment>
<dbReference type="InterPro" id="IPR000938">
    <property type="entry name" value="CAP-Gly_domain"/>
</dbReference>
<dbReference type="PANTHER" id="PTHR45712">
    <property type="entry name" value="AGAP008170-PA"/>
    <property type="match status" value="1"/>
</dbReference>
<evidence type="ECO:0000256" key="5">
    <source>
        <dbReference type="ARBA" id="ARBA00022737"/>
    </source>
</evidence>
<evidence type="ECO:0000256" key="3">
    <source>
        <dbReference type="ARBA" id="ARBA00022490"/>
    </source>
</evidence>
<evidence type="ECO:0000256" key="6">
    <source>
        <dbReference type="ARBA" id="ARBA00023186"/>
    </source>
</evidence>
<name>A0A5K1JUZ8_9APHY</name>
<dbReference type="PROSITE" id="PS00845">
    <property type="entry name" value="CAP_GLY_1"/>
    <property type="match status" value="1"/>
</dbReference>
<dbReference type="SMART" id="SM01052">
    <property type="entry name" value="CAP_GLY"/>
    <property type="match status" value="1"/>
</dbReference>
<keyword evidence="3" id="KW-0963">Cytoplasm</keyword>
<dbReference type="AlphaFoldDB" id="A0A5K1JUZ8"/>
<feature type="region of interest" description="Disordered" evidence="8">
    <location>
        <begin position="310"/>
        <end position="329"/>
    </location>
</feature>
<feature type="domain" description="CAP-Gly" evidence="9">
    <location>
        <begin position="25"/>
        <end position="69"/>
    </location>
</feature>
<organism evidence="10">
    <name type="scientific">Ganoderma boninense</name>
    <dbReference type="NCBI Taxonomy" id="34458"/>
    <lineage>
        <taxon>Eukaryota</taxon>
        <taxon>Fungi</taxon>
        <taxon>Dikarya</taxon>
        <taxon>Basidiomycota</taxon>
        <taxon>Agaricomycotina</taxon>
        <taxon>Agaricomycetes</taxon>
        <taxon>Polyporales</taxon>
        <taxon>Polyporaceae</taxon>
        <taxon>Ganoderma</taxon>
    </lineage>
</organism>
<dbReference type="InterPro" id="IPR003591">
    <property type="entry name" value="Leu-rich_rpt_typical-subtyp"/>
</dbReference>
<dbReference type="EMBL" id="LR724272">
    <property type="protein sequence ID" value="VWO94838.1"/>
    <property type="molecule type" value="Genomic_DNA"/>
</dbReference>
<evidence type="ECO:0000256" key="2">
    <source>
        <dbReference type="ARBA" id="ARBA00006286"/>
    </source>
</evidence>
<evidence type="ECO:0000256" key="8">
    <source>
        <dbReference type="SAM" id="MobiDB-lite"/>
    </source>
</evidence>
<dbReference type="InterPro" id="IPR032675">
    <property type="entry name" value="LRR_dom_sf"/>
</dbReference>
<evidence type="ECO:0000259" key="9">
    <source>
        <dbReference type="PROSITE" id="PS50245"/>
    </source>
</evidence>